<evidence type="ECO:0000313" key="1">
    <source>
        <dbReference type="EMBL" id="OTG10351.1"/>
    </source>
</evidence>
<sequence>MVVGWMTGWWCGVGGGGFPCLKPSLRQSRRRDPFIVTQPAAIASDISTFRRRLSLDRHRWINHSCSFITGFLSSFVNRS</sequence>
<name>A0A251TK26_HELAN</name>
<organism evidence="1 2">
    <name type="scientific">Helianthus annuus</name>
    <name type="common">Common sunflower</name>
    <dbReference type="NCBI Taxonomy" id="4232"/>
    <lineage>
        <taxon>Eukaryota</taxon>
        <taxon>Viridiplantae</taxon>
        <taxon>Streptophyta</taxon>
        <taxon>Embryophyta</taxon>
        <taxon>Tracheophyta</taxon>
        <taxon>Spermatophyta</taxon>
        <taxon>Magnoliopsida</taxon>
        <taxon>eudicotyledons</taxon>
        <taxon>Gunneridae</taxon>
        <taxon>Pentapetalae</taxon>
        <taxon>asterids</taxon>
        <taxon>campanulids</taxon>
        <taxon>Asterales</taxon>
        <taxon>Asteraceae</taxon>
        <taxon>Asteroideae</taxon>
        <taxon>Heliantheae alliance</taxon>
        <taxon>Heliantheae</taxon>
        <taxon>Helianthus</taxon>
    </lineage>
</organism>
<proteinExistence type="predicted"/>
<evidence type="ECO:0000313" key="2">
    <source>
        <dbReference type="Proteomes" id="UP000215914"/>
    </source>
</evidence>
<accession>A0A251TK26</accession>
<dbReference type="EMBL" id="CM007899">
    <property type="protein sequence ID" value="OTG10351.1"/>
    <property type="molecule type" value="Genomic_DNA"/>
</dbReference>
<dbReference type="Proteomes" id="UP000215914">
    <property type="component" value="Chromosome 10"/>
</dbReference>
<keyword evidence="2" id="KW-1185">Reference proteome</keyword>
<dbReference type="AlphaFoldDB" id="A0A251TK26"/>
<dbReference type="InParanoid" id="A0A251TK26"/>
<protein>
    <submittedName>
        <fullName evidence="1">Uncharacterized protein</fullName>
    </submittedName>
</protein>
<reference evidence="2" key="1">
    <citation type="journal article" date="2017" name="Nature">
        <title>The sunflower genome provides insights into oil metabolism, flowering and Asterid evolution.</title>
        <authorList>
            <person name="Badouin H."/>
            <person name="Gouzy J."/>
            <person name="Grassa C.J."/>
            <person name="Murat F."/>
            <person name="Staton S.E."/>
            <person name="Cottret L."/>
            <person name="Lelandais-Briere C."/>
            <person name="Owens G.L."/>
            <person name="Carrere S."/>
            <person name="Mayjonade B."/>
            <person name="Legrand L."/>
            <person name="Gill N."/>
            <person name="Kane N.C."/>
            <person name="Bowers J.E."/>
            <person name="Hubner S."/>
            <person name="Bellec A."/>
            <person name="Berard A."/>
            <person name="Berges H."/>
            <person name="Blanchet N."/>
            <person name="Boniface M.C."/>
            <person name="Brunel D."/>
            <person name="Catrice O."/>
            <person name="Chaidir N."/>
            <person name="Claudel C."/>
            <person name="Donnadieu C."/>
            <person name="Faraut T."/>
            <person name="Fievet G."/>
            <person name="Helmstetter N."/>
            <person name="King M."/>
            <person name="Knapp S.J."/>
            <person name="Lai Z."/>
            <person name="Le Paslier M.C."/>
            <person name="Lippi Y."/>
            <person name="Lorenzon L."/>
            <person name="Mandel J.R."/>
            <person name="Marage G."/>
            <person name="Marchand G."/>
            <person name="Marquand E."/>
            <person name="Bret-Mestries E."/>
            <person name="Morien E."/>
            <person name="Nambeesan S."/>
            <person name="Nguyen T."/>
            <person name="Pegot-Espagnet P."/>
            <person name="Pouilly N."/>
            <person name="Raftis F."/>
            <person name="Sallet E."/>
            <person name="Schiex T."/>
            <person name="Thomas J."/>
            <person name="Vandecasteele C."/>
            <person name="Vares D."/>
            <person name="Vear F."/>
            <person name="Vautrin S."/>
            <person name="Crespi M."/>
            <person name="Mangin B."/>
            <person name="Burke J.M."/>
            <person name="Salse J."/>
            <person name="Munos S."/>
            <person name="Vincourt P."/>
            <person name="Rieseberg L.H."/>
            <person name="Langlade N.B."/>
        </authorList>
    </citation>
    <scope>NUCLEOTIDE SEQUENCE [LARGE SCALE GENOMIC DNA]</scope>
    <source>
        <strain evidence="2">cv. SF193</strain>
    </source>
</reference>
<gene>
    <name evidence="1" type="ORF">HannXRQ_Chr10g0286631</name>
</gene>